<dbReference type="Gene3D" id="2.130.10.10">
    <property type="entry name" value="YVTN repeat-like/Quinoprotein amine dehydrogenase"/>
    <property type="match status" value="2"/>
</dbReference>
<comment type="similarity">
    <text evidence="2 9">Belongs to the WD repeat coronin family.</text>
</comment>
<dbReference type="Proteomes" id="UP000094527">
    <property type="component" value="Unassembled WGS sequence"/>
</dbReference>
<dbReference type="InterPro" id="IPR015505">
    <property type="entry name" value="Coronin"/>
</dbReference>
<dbReference type="PROSITE" id="PS50082">
    <property type="entry name" value="WD_REPEATS_2"/>
    <property type="match status" value="3"/>
</dbReference>
<comment type="function">
    <text evidence="7">F-actin regulator involved in anterograde Golgi to endosome transport: upon ubiquitination via 'Lys-33'-linked ubiquitin chains by the BCR(KLHL20) E3 ubiquitin ligase complex, interacts with EPS15 and localizes to the trans-Golgi network, where it promotes actin polymerization, thereby facilitating post-Golgi trafficking. May play a role in the maintenance of the Golgi apparatus morphology.</text>
</comment>
<feature type="repeat" description="WD" evidence="8">
    <location>
        <begin position="875"/>
        <end position="917"/>
    </location>
</feature>
<dbReference type="OrthoDB" id="1850764at2759"/>
<dbReference type="Pfam" id="PF08953">
    <property type="entry name" value="DUF1899"/>
    <property type="match status" value="2"/>
</dbReference>
<dbReference type="SMART" id="SM00320">
    <property type="entry name" value="WD40"/>
    <property type="match status" value="8"/>
</dbReference>
<comment type="subcellular location">
    <subcellularLocation>
        <location evidence="1">Cytoplasm</location>
    </subcellularLocation>
</comment>
<evidence type="ECO:0000256" key="8">
    <source>
        <dbReference type="PROSITE-ProRule" id="PRU00221"/>
    </source>
</evidence>
<dbReference type="InterPro" id="IPR015048">
    <property type="entry name" value="DUF1899"/>
</dbReference>
<feature type="compositionally biased region" description="Low complexity" evidence="10">
    <location>
        <begin position="660"/>
        <end position="673"/>
    </location>
</feature>
<feature type="compositionally biased region" description="Basic and acidic residues" evidence="10">
    <location>
        <begin position="425"/>
        <end position="435"/>
    </location>
</feature>
<dbReference type="SMART" id="SM01166">
    <property type="entry name" value="DUF1899"/>
    <property type="match status" value="2"/>
</dbReference>
<organism evidence="12 13">
    <name type="scientific">Orchesella cincta</name>
    <name type="common">Springtail</name>
    <name type="synonym">Podura cincta</name>
    <dbReference type="NCBI Taxonomy" id="48709"/>
    <lineage>
        <taxon>Eukaryota</taxon>
        <taxon>Metazoa</taxon>
        <taxon>Ecdysozoa</taxon>
        <taxon>Arthropoda</taxon>
        <taxon>Hexapoda</taxon>
        <taxon>Collembola</taxon>
        <taxon>Entomobryomorpha</taxon>
        <taxon>Entomobryoidea</taxon>
        <taxon>Orchesellidae</taxon>
        <taxon>Orchesellinae</taxon>
        <taxon>Orchesella</taxon>
    </lineage>
</organism>
<keyword evidence="4 8" id="KW-0853">WD repeat</keyword>
<dbReference type="Pfam" id="PF16300">
    <property type="entry name" value="WD40_4"/>
    <property type="match status" value="2"/>
</dbReference>
<evidence type="ECO:0000313" key="13">
    <source>
        <dbReference type="Proteomes" id="UP000094527"/>
    </source>
</evidence>
<feature type="region of interest" description="Disordered" evidence="10">
    <location>
        <begin position="516"/>
        <end position="747"/>
    </location>
</feature>
<evidence type="ECO:0000256" key="1">
    <source>
        <dbReference type="ARBA" id="ARBA00004496"/>
    </source>
</evidence>
<dbReference type="GO" id="GO:0030036">
    <property type="term" value="P:actin cytoskeleton organization"/>
    <property type="evidence" value="ECO:0007669"/>
    <property type="project" value="UniProtKB-ARBA"/>
</dbReference>
<dbReference type="SMART" id="SM01167">
    <property type="entry name" value="DUF1900"/>
    <property type="match status" value="2"/>
</dbReference>
<feature type="compositionally biased region" description="Polar residues" evidence="10">
    <location>
        <begin position="546"/>
        <end position="572"/>
    </location>
</feature>
<feature type="domain" description="DUF1899" evidence="11">
    <location>
        <begin position="751"/>
        <end position="816"/>
    </location>
</feature>
<dbReference type="InterPro" id="IPR015943">
    <property type="entry name" value="WD40/YVTN_repeat-like_dom_sf"/>
</dbReference>
<dbReference type="Pfam" id="PF00400">
    <property type="entry name" value="WD40"/>
    <property type="match status" value="5"/>
</dbReference>
<feature type="domain" description="DUF1899" evidence="11">
    <location>
        <begin position="3"/>
        <end position="65"/>
    </location>
</feature>
<dbReference type="InterPro" id="IPR001680">
    <property type="entry name" value="WD40_rpt"/>
</dbReference>
<reference evidence="12 13" key="1">
    <citation type="journal article" date="2016" name="Genome Biol. Evol.">
        <title>Gene Family Evolution Reflects Adaptation to Soil Environmental Stressors in the Genome of the Collembolan Orchesella cincta.</title>
        <authorList>
            <person name="Faddeeva-Vakhrusheva A."/>
            <person name="Derks M.F."/>
            <person name="Anvar S.Y."/>
            <person name="Agamennone V."/>
            <person name="Suring W."/>
            <person name="Smit S."/>
            <person name="van Straalen N.M."/>
            <person name="Roelofs D."/>
        </authorList>
    </citation>
    <scope>NUCLEOTIDE SEQUENCE [LARGE SCALE GENOMIC DNA]</scope>
    <source>
        <tissue evidence="12">Mixed pool</tissue>
    </source>
</reference>
<feature type="compositionally biased region" description="Polar residues" evidence="10">
    <location>
        <begin position="733"/>
        <end position="745"/>
    </location>
</feature>
<dbReference type="STRING" id="48709.A0A1D2N9I1"/>
<feature type="compositionally biased region" description="Basic and acidic residues" evidence="10">
    <location>
        <begin position="625"/>
        <end position="639"/>
    </location>
</feature>
<comment type="caution">
    <text evidence="12">The sequence shown here is derived from an EMBL/GenBank/DDBJ whole genome shotgun (WGS) entry which is preliminary data.</text>
</comment>
<evidence type="ECO:0000256" key="10">
    <source>
        <dbReference type="SAM" id="MobiDB-lite"/>
    </source>
</evidence>
<evidence type="ECO:0000256" key="2">
    <source>
        <dbReference type="ARBA" id="ARBA00009482"/>
    </source>
</evidence>
<dbReference type="GO" id="GO:0003779">
    <property type="term" value="F:actin binding"/>
    <property type="evidence" value="ECO:0007669"/>
    <property type="project" value="UniProtKB-KW"/>
</dbReference>
<dbReference type="SUPFAM" id="SSF50978">
    <property type="entry name" value="WD40 repeat-like"/>
    <property type="match status" value="2"/>
</dbReference>
<protein>
    <recommendedName>
        <fullName evidence="9">Coronin</fullName>
    </recommendedName>
</protein>
<dbReference type="GO" id="GO:0005737">
    <property type="term" value="C:cytoplasm"/>
    <property type="evidence" value="ECO:0007669"/>
    <property type="project" value="UniProtKB-SubCell"/>
</dbReference>
<feature type="compositionally biased region" description="Low complexity" evidence="10">
    <location>
        <begin position="585"/>
        <end position="595"/>
    </location>
</feature>
<dbReference type="PANTHER" id="PTHR10856">
    <property type="entry name" value="CORONIN"/>
    <property type="match status" value="1"/>
</dbReference>
<evidence type="ECO:0000256" key="7">
    <source>
        <dbReference type="ARBA" id="ARBA00024838"/>
    </source>
</evidence>
<feature type="repeat" description="WD" evidence="8">
    <location>
        <begin position="74"/>
        <end position="116"/>
    </location>
</feature>
<feature type="non-terminal residue" evidence="12">
    <location>
        <position position="1233"/>
    </location>
</feature>
<accession>A0A1D2N9I1</accession>
<gene>
    <name evidence="12" type="ORF">Ocin01_04772</name>
</gene>
<evidence type="ECO:0000259" key="11">
    <source>
        <dbReference type="SMART" id="SM01166"/>
    </source>
</evidence>
<dbReference type="PROSITE" id="PS50294">
    <property type="entry name" value="WD_REPEATS_REGION"/>
    <property type="match status" value="3"/>
</dbReference>
<keyword evidence="5 9" id="KW-0677">Repeat</keyword>
<feature type="region of interest" description="Disordered" evidence="10">
    <location>
        <begin position="1151"/>
        <end position="1174"/>
    </location>
</feature>
<keyword evidence="6" id="KW-0009">Actin-binding</keyword>
<dbReference type="InterPro" id="IPR019775">
    <property type="entry name" value="WD40_repeat_CS"/>
</dbReference>
<name>A0A1D2N9I1_ORCCI</name>
<dbReference type="EMBL" id="LJIJ01000134">
    <property type="protein sequence ID" value="ODN01912.1"/>
    <property type="molecule type" value="Genomic_DNA"/>
</dbReference>
<dbReference type="AlphaFoldDB" id="A0A1D2N9I1"/>
<feature type="region of interest" description="Disordered" evidence="10">
    <location>
        <begin position="425"/>
        <end position="478"/>
    </location>
</feature>
<dbReference type="FunFam" id="2.130.10.10:FF:000076">
    <property type="entry name" value="Coronin"/>
    <property type="match status" value="1"/>
</dbReference>
<evidence type="ECO:0000256" key="4">
    <source>
        <dbReference type="ARBA" id="ARBA00022574"/>
    </source>
</evidence>
<dbReference type="PANTHER" id="PTHR10856:SF20">
    <property type="entry name" value="CORONIN-7"/>
    <property type="match status" value="1"/>
</dbReference>
<evidence type="ECO:0000313" key="12">
    <source>
        <dbReference type="EMBL" id="ODN01912.1"/>
    </source>
</evidence>
<proteinExistence type="inferred from homology"/>
<sequence>MRRFKASKYKNAAPKLKKHEPWVRDLVVGSYNCSGSFIKASAAFVAFNVQATGSQLGIVSLDAEGVSGSTLPILNTHSDLVTDFEFSPFEDGLLATGSADSTVKIWSFNNNNMNDLSLLNPELVMSSKHRRVETVCFSPTAEYLLSFSAHNTIQLWDILYGKELLYDTDLHGDTIMSMSWSKSGSLLATCAKDKQVRTVDPRANVVTASAVGHENGKDSRVVWLGDSSFILTSGFDSSRMRQLFVWDTRAFEKPIKSLSFGSSTGILMPLHDPDTNMIFLAARGDSSIGYYEFAESDDFLTEGYRYNGDQTKGACLLPKRALKVMDTEVNRILQLTANSVVPIPFHVPRKSYVDFHHDLYPDTCSTNTTGSASVWMDGFTGTVSKISLNPSANGGNLRVFKESLAIRKAKEEQRISKVIEQPESEKYKKAVPEPRPRKKSISSGSSSSDEVAEVPPTGKFFPVPKPRVSSTTASSVLRTPSSFISSRMTADFTMRNSVSKEVDPTLFTAPTVGVESCNTEKRNGSTDGFSATNDNESEVLNNNNDQEQQSLTESVTNDNDQGSLKDPTSLNGNEVDHLPDTEDNSSSSSTMQLSTSDRRKLFESRALTTPETTHPPGSDGNGESFENRKPRMSVAERMKMFQQNSANSVGGNVAAEEENSSSQANNSHSLSANTHPKITSMSSEDSSSGVDEHGDLSGKDREPCPAPIAKPERKFTPPKQEPAPTVRKPEPVSQPTSLSKPPTSNKRIDTVFGQVSKYRNYKAAALHKKMHLENLRNISTTCPGESELIQANPDRVAVPLNTPGGKVAIFELSKPGRQPDGVIPALVHGSKVMDFMWDPFDNSRLAVGDDSGKLWLWIIPDGGLTEQTNQSDFQMPAHAEKIYFVRFHPLAQDVLATGSYDLTIRIWNLDTRKDIVSIRCFDQIQMFCFAWSPCGQYFSTAAKDGKLRVYDPRSDTEPIAIGQGPPGVRGGRVCWVLDGKYLIVAGFDRSSERQLHMYNASDLSKVATVSLDVSPAILVPFYDEDSSVLFLSGRGDSTIFAYDVIEGPPYLLPLAPHRCSGAHQGISFLKKNACEVQNVEFAKAYRLTEVVIEPWSFTVPRVKSEYFQDDLFPPTKVLWEPTMTSDDWANGSNICAKKISLKPSYMRSLGEVTGHRSEPPSSAENGVKATNGKVSTPAPPAAVIAASGAIGSALISNGAKKQQEKLEQAIKYKLPLNLQLEQDDMEGVDEEEW</sequence>
<feature type="compositionally biased region" description="Polar residues" evidence="10">
    <location>
        <begin position="641"/>
        <end position="650"/>
    </location>
</feature>
<keyword evidence="13" id="KW-1185">Reference proteome</keyword>
<dbReference type="InterPro" id="IPR036322">
    <property type="entry name" value="WD40_repeat_dom_sf"/>
</dbReference>
<feature type="compositionally biased region" description="Polar residues" evidence="10">
    <location>
        <begin position="468"/>
        <end position="478"/>
    </location>
</feature>
<feature type="compositionally biased region" description="Basic and acidic residues" evidence="10">
    <location>
        <begin position="690"/>
        <end position="703"/>
    </location>
</feature>
<evidence type="ECO:0000256" key="5">
    <source>
        <dbReference type="ARBA" id="ARBA00022737"/>
    </source>
</evidence>
<dbReference type="PROSITE" id="PS00678">
    <property type="entry name" value="WD_REPEATS_1"/>
    <property type="match status" value="1"/>
</dbReference>
<evidence type="ECO:0000256" key="3">
    <source>
        <dbReference type="ARBA" id="ARBA00022490"/>
    </source>
</evidence>
<feature type="repeat" description="WD" evidence="8">
    <location>
        <begin position="125"/>
        <end position="166"/>
    </location>
</feature>
<evidence type="ECO:0000256" key="6">
    <source>
        <dbReference type="ARBA" id="ARBA00023203"/>
    </source>
</evidence>
<keyword evidence="3" id="KW-0963">Cytoplasm</keyword>
<evidence type="ECO:0000256" key="9">
    <source>
        <dbReference type="RuleBase" id="RU280818"/>
    </source>
</evidence>
<dbReference type="OMA" id="TIMYMEV"/>